<reference evidence="2 3" key="1">
    <citation type="journal article" date="2010" name="Nature">
        <title>Genome sequencing and analysis of the model grass Brachypodium distachyon.</title>
        <authorList>
            <consortium name="International Brachypodium Initiative"/>
        </authorList>
    </citation>
    <scope>NUCLEOTIDE SEQUENCE [LARGE SCALE GENOMIC DNA]</scope>
    <source>
        <strain evidence="2 3">Bd21</strain>
    </source>
</reference>
<proteinExistence type="predicted"/>
<evidence type="ECO:0000313" key="3">
    <source>
        <dbReference type="EnsemblPlants" id="PNT64209"/>
    </source>
</evidence>
<dbReference type="EMBL" id="CM000883">
    <property type="protein sequence ID" value="PNT64209.1"/>
    <property type="molecule type" value="Genomic_DNA"/>
</dbReference>
<evidence type="ECO:0000256" key="1">
    <source>
        <dbReference type="SAM" id="MobiDB-lite"/>
    </source>
</evidence>
<feature type="region of interest" description="Disordered" evidence="1">
    <location>
        <begin position="67"/>
        <end position="93"/>
    </location>
</feature>
<protein>
    <submittedName>
        <fullName evidence="2 3">Uncharacterized protein</fullName>
    </submittedName>
</protein>
<dbReference type="Gramene" id="PNT64209">
    <property type="protein sequence ID" value="PNT64209"/>
    <property type="gene ID" value="BRADI_4g26106v3"/>
</dbReference>
<organism evidence="2">
    <name type="scientific">Brachypodium distachyon</name>
    <name type="common">Purple false brome</name>
    <name type="synonym">Trachynia distachya</name>
    <dbReference type="NCBI Taxonomy" id="15368"/>
    <lineage>
        <taxon>Eukaryota</taxon>
        <taxon>Viridiplantae</taxon>
        <taxon>Streptophyta</taxon>
        <taxon>Embryophyta</taxon>
        <taxon>Tracheophyta</taxon>
        <taxon>Spermatophyta</taxon>
        <taxon>Magnoliopsida</taxon>
        <taxon>Liliopsida</taxon>
        <taxon>Poales</taxon>
        <taxon>Poaceae</taxon>
        <taxon>BOP clade</taxon>
        <taxon>Pooideae</taxon>
        <taxon>Stipodae</taxon>
        <taxon>Brachypodieae</taxon>
        <taxon>Brachypodium</taxon>
    </lineage>
</organism>
<sequence length="158" mass="16562">MVDEELAAMILAATNYGTPTRRILWVPPPAAAAAANKASAPPSPAGIHGDSSLSGIRAAAELLFRGAPAGESSPNSRLLGFDPSHRRPEPPPPSVLLQAAAVLAAGSSRGPCCCFEPSLLLPLWQCLLRQPLPWTLQVQQGKRNAHKQKAGTSLFSTQ</sequence>
<keyword evidence="4" id="KW-1185">Reference proteome</keyword>
<accession>A0A2K2CQB8</accession>
<reference evidence="2" key="2">
    <citation type="submission" date="2017-06" db="EMBL/GenBank/DDBJ databases">
        <title>WGS assembly of Brachypodium distachyon.</title>
        <authorList>
            <consortium name="The International Brachypodium Initiative"/>
            <person name="Lucas S."/>
            <person name="Harmon-Smith M."/>
            <person name="Lail K."/>
            <person name="Tice H."/>
            <person name="Grimwood J."/>
            <person name="Bruce D."/>
            <person name="Barry K."/>
            <person name="Shu S."/>
            <person name="Lindquist E."/>
            <person name="Wang M."/>
            <person name="Pitluck S."/>
            <person name="Vogel J.P."/>
            <person name="Garvin D.F."/>
            <person name="Mockler T.C."/>
            <person name="Schmutz J."/>
            <person name="Rokhsar D."/>
            <person name="Bevan M.W."/>
        </authorList>
    </citation>
    <scope>NUCLEOTIDE SEQUENCE</scope>
    <source>
        <strain evidence="2">Bd21</strain>
    </source>
</reference>
<dbReference type="EnsemblPlants" id="PNT64209">
    <property type="protein sequence ID" value="PNT64209"/>
    <property type="gene ID" value="BRADI_4g26106v3"/>
</dbReference>
<evidence type="ECO:0000313" key="2">
    <source>
        <dbReference type="EMBL" id="PNT64209.1"/>
    </source>
</evidence>
<reference evidence="3" key="3">
    <citation type="submission" date="2018-08" db="UniProtKB">
        <authorList>
            <consortium name="EnsemblPlants"/>
        </authorList>
    </citation>
    <scope>IDENTIFICATION</scope>
    <source>
        <strain evidence="3">cv. Bd21</strain>
    </source>
</reference>
<dbReference type="AlphaFoldDB" id="A0A2K2CQB8"/>
<dbReference type="InParanoid" id="A0A2K2CQB8"/>
<name>A0A2K2CQB8_BRADI</name>
<evidence type="ECO:0000313" key="4">
    <source>
        <dbReference type="Proteomes" id="UP000008810"/>
    </source>
</evidence>
<dbReference type="Proteomes" id="UP000008810">
    <property type="component" value="Chromosome 4"/>
</dbReference>
<gene>
    <name evidence="2" type="ORF">BRADI_4g26106v3</name>
</gene>